<comment type="subcellular location">
    <subcellularLocation>
        <location evidence="1">Cell membrane</location>
        <topology evidence="1">Peripheral membrane protein</topology>
        <orientation evidence="1">Cytoplasmic side</orientation>
    </subcellularLocation>
</comment>
<proteinExistence type="inferred from homology"/>
<evidence type="ECO:0000256" key="3">
    <source>
        <dbReference type="ARBA" id="ARBA00022475"/>
    </source>
</evidence>
<protein>
    <recommendedName>
        <fullName evidence="10">SOSEKI DIX-like domain-containing protein</fullName>
    </recommendedName>
</protein>
<evidence type="ECO:0000256" key="9">
    <source>
        <dbReference type="SAM" id="MobiDB-lite"/>
    </source>
</evidence>
<dbReference type="PANTHER" id="PTHR31083:SF5">
    <property type="entry name" value="PROTEIN SOSEKI 1"/>
    <property type="match status" value="1"/>
</dbReference>
<evidence type="ECO:0000256" key="4">
    <source>
        <dbReference type="ARBA" id="ARBA00022618"/>
    </source>
</evidence>
<dbReference type="GO" id="GO:0051258">
    <property type="term" value="P:protein polymerization"/>
    <property type="evidence" value="ECO:0007669"/>
    <property type="project" value="UniProtKB-ARBA"/>
</dbReference>
<organism evidence="11 12">
    <name type="scientific">Striga asiatica</name>
    <name type="common">Asiatic witchweed</name>
    <name type="synonym">Buchnera asiatica</name>
    <dbReference type="NCBI Taxonomy" id="4170"/>
    <lineage>
        <taxon>Eukaryota</taxon>
        <taxon>Viridiplantae</taxon>
        <taxon>Streptophyta</taxon>
        <taxon>Embryophyta</taxon>
        <taxon>Tracheophyta</taxon>
        <taxon>Spermatophyta</taxon>
        <taxon>Magnoliopsida</taxon>
        <taxon>eudicotyledons</taxon>
        <taxon>Gunneridae</taxon>
        <taxon>Pentapetalae</taxon>
        <taxon>asterids</taxon>
        <taxon>lamiids</taxon>
        <taxon>Lamiales</taxon>
        <taxon>Orobanchaceae</taxon>
        <taxon>Buchnereae</taxon>
        <taxon>Striga</taxon>
    </lineage>
</organism>
<dbReference type="PIRSF" id="PIRSF031043">
    <property type="entry name" value="UCP031043"/>
    <property type="match status" value="1"/>
</dbReference>
<evidence type="ECO:0000256" key="1">
    <source>
        <dbReference type="ARBA" id="ARBA00004413"/>
    </source>
</evidence>
<keyword evidence="2" id="KW-0217">Developmental protein</keyword>
<dbReference type="OrthoDB" id="1907705at2759"/>
<comment type="caution">
    <text evidence="11">The sequence shown here is derived from an EMBL/GenBank/DDBJ whole genome shotgun (WGS) entry which is preliminary data.</text>
</comment>
<dbReference type="AlphaFoldDB" id="A0A5A7QUJ2"/>
<dbReference type="GO" id="GO:0051301">
    <property type="term" value="P:cell division"/>
    <property type="evidence" value="ECO:0007669"/>
    <property type="project" value="UniProtKB-KW"/>
</dbReference>
<evidence type="ECO:0000313" key="11">
    <source>
        <dbReference type="EMBL" id="GER48729.1"/>
    </source>
</evidence>
<dbReference type="PANTHER" id="PTHR31083">
    <property type="entry name" value="UPSTREAM OF FLC PROTEIN (DUF966)"/>
    <property type="match status" value="1"/>
</dbReference>
<name>A0A5A7QUJ2_STRAF</name>
<evidence type="ECO:0000256" key="5">
    <source>
        <dbReference type="ARBA" id="ARBA00023136"/>
    </source>
</evidence>
<feature type="compositionally biased region" description="Low complexity" evidence="9">
    <location>
        <begin position="149"/>
        <end position="172"/>
    </location>
</feature>
<evidence type="ECO:0000256" key="2">
    <source>
        <dbReference type="ARBA" id="ARBA00022473"/>
    </source>
</evidence>
<feature type="compositionally biased region" description="Basic and acidic residues" evidence="9">
    <location>
        <begin position="177"/>
        <end position="209"/>
    </location>
</feature>
<dbReference type="GO" id="GO:0005886">
    <property type="term" value="C:plasma membrane"/>
    <property type="evidence" value="ECO:0007669"/>
    <property type="project" value="UniProtKB-SubCell"/>
</dbReference>
<dbReference type="GO" id="GO:2000067">
    <property type="term" value="P:regulation of root morphogenesis"/>
    <property type="evidence" value="ECO:0007669"/>
    <property type="project" value="UniProtKB-ARBA"/>
</dbReference>
<dbReference type="InterPro" id="IPR048351">
    <property type="entry name" value="SOK_DIX"/>
</dbReference>
<evidence type="ECO:0000256" key="7">
    <source>
        <dbReference type="ARBA" id="ARBA00024211"/>
    </source>
</evidence>
<dbReference type="InterPro" id="IPR021182">
    <property type="entry name" value="SOK_magnoliopsida"/>
</dbReference>
<sequence length="346" mass="39415">MSVIPRRLMEAQSCSQVRRLHIVYFLSRNGKIEHPHLVRAHHLSKNGVRLRDVKRWIGELRGMNMPELFSWSYKRRYKTGYVWQDLVDDDLINPISDNEYVLKGSEILSTKIKELFLTDEQLAKTKDQFLQEDSKTTTSKEEHHRGHSSSKTSTKYSSEIEQESPSFSSESSTVTDDSIKADKMEKTLSKSSTHEKKDEKNPSADDKKNRSSLPFYSTFFSKKNKKKTNNVNTGDKMQFSDNSMISLSEPQLSKSKNTSNVFRNLVSCGPLETNDSAVVAINKQNNNDGNNRPTFLNMSSNDLRNVVCGSAKTCKEGPQGELGGSQRILRTPKWTQQQLLSCGRLY</sequence>
<dbReference type="GO" id="GO:0051302">
    <property type="term" value="P:regulation of cell division"/>
    <property type="evidence" value="ECO:0007669"/>
    <property type="project" value="UniProtKB-ARBA"/>
</dbReference>
<reference evidence="12" key="1">
    <citation type="journal article" date="2019" name="Curr. Biol.">
        <title>Genome Sequence of Striga asiatica Provides Insight into the Evolution of Plant Parasitism.</title>
        <authorList>
            <person name="Yoshida S."/>
            <person name="Kim S."/>
            <person name="Wafula E.K."/>
            <person name="Tanskanen J."/>
            <person name="Kim Y.M."/>
            <person name="Honaas L."/>
            <person name="Yang Z."/>
            <person name="Spallek T."/>
            <person name="Conn C.E."/>
            <person name="Ichihashi Y."/>
            <person name="Cheong K."/>
            <person name="Cui S."/>
            <person name="Der J.P."/>
            <person name="Gundlach H."/>
            <person name="Jiao Y."/>
            <person name="Hori C."/>
            <person name="Ishida J.K."/>
            <person name="Kasahara H."/>
            <person name="Kiba T."/>
            <person name="Kim M.S."/>
            <person name="Koo N."/>
            <person name="Laohavisit A."/>
            <person name="Lee Y.H."/>
            <person name="Lumba S."/>
            <person name="McCourt P."/>
            <person name="Mortimer J.C."/>
            <person name="Mutuku J.M."/>
            <person name="Nomura T."/>
            <person name="Sasaki-Sekimoto Y."/>
            <person name="Seto Y."/>
            <person name="Wang Y."/>
            <person name="Wakatake T."/>
            <person name="Sakakibara H."/>
            <person name="Demura T."/>
            <person name="Yamaguchi S."/>
            <person name="Yoneyama K."/>
            <person name="Manabe R.I."/>
            <person name="Nelson D.C."/>
            <person name="Schulman A.H."/>
            <person name="Timko M.P."/>
            <person name="dePamphilis C.W."/>
            <person name="Choi D."/>
            <person name="Shirasu K."/>
        </authorList>
    </citation>
    <scope>NUCLEOTIDE SEQUENCE [LARGE SCALE GENOMIC DNA]</scope>
    <source>
        <strain evidence="12">cv. UVA1</strain>
    </source>
</reference>
<evidence type="ECO:0000259" key="10">
    <source>
        <dbReference type="Pfam" id="PF06136"/>
    </source>
</evidence>
<feature type="region of interest" description="Disordered" evidence="9">
    <location>
        <begin position="128"/>
        <end position="212"/>
    </location>
</feature>
<keyword evidence="6" id="KW-0131">Cell cycle</keyword>
<keyword evidence="3" id="KW-1003">Cell membrane</keyword>
<feature type="domain" description="SOSEKI DIX-like" evidence="10">
    <location>
        <begin position="21"/>
        <end position="108"/>
    </location>
</feature>
<dbReference type="GO" id="GO:0090708">
    <property type="term" value="P:specification of plant organ axis polarity"/>
    <property type="evidence" value="ECO:0007669"/>
    <property type="project" value="UniProtKB-ARBA"/>
</dbReference>
<gene>
    <name evidence="11" type="ORF">STAS_25894</name>
</gene>
<feature type="compositionally biased region" description="Basic and acidic residues" evidence="9">
    <location>
        <begin position="128"/>
        <end position="144"/>
    </location>
</feature>
<dbReference type="InterPro" id="IPR010369">
    <property type="entry name" value="SOK"/>
</dbReference>
<dbReference type="Pfam" id="PF06136">
    <property type="entry name" value="SOK"/>
    <property type="match status" value="1"/>
</dbReference>
<comment type="similarity">
    <text evidence="7">Belongs to the SOSEKI family.</text>
</comment>
<dbReference type="Proteomes" id="UP000325081">
    <property type="component" value="Unassembled WGS sequence"/>
</dbReference>
<evidence type="ECO:0000256" key="6">
    <source>
        <dbReference type="ARBA" id="ARBA00023306"/>
    </source>
</evidence>
<accession>A0A5A7QUJ2</accession>
<keyword evidence="4" id="KW-0132">Cell division</keyword>
<evidence type="ECO:0000313" key="12">
    <source>
        <dbReference type="Proteomes" id="UP000325081"/>
    </source>
</evidence>
<keyword evidence="12" id="KW-1185">Reference proteome</keyword>
<evidence type="ECO:0000256" key="8">
    <source>
        <dbReference type="ARBA" id="ARBA00046534"/>
    </source>
</evidence>
<comment type="subunit">
    <text evidence="8">Homodimer. Forms long polymer filaments with other SOKs proteins polymers (e.g. SOK1, SOK2, SOK3 and SOK4) crucial for polar localization and biological activity. Binds to ANGUSTIFOLIA (AN).</text>
</comment>
<keyword evidence="5" id="KW-0472">Membrane</keyword>
<dbReference type="EMBL" id="BKCP01008292">
    <property type="protein sequence ID" value="GER48729.1"/>
    <property type="molecule type" value="Genomic_DNA"/>
</dbReference>